<sequence length="110" mass="12913">MPVNREHALQCDGQKAGNSVWHKVSSAFEQTVQVIQPPSARRRGFRFTRPQRRPRAGLYRARRKSRIREEKTGYGLVQSWPRLLSSVLCFKGRKKFRTHVYFFGGLYAKF</sequence>
<keyword evidence="2" id="KW-1185">Reference proteome</keyword>
<name>A0A2C6KEU1_9APIC</name>
<protein>
    <submittedName>
        <fullName evidence="1">Uncharacterized protein</fullName>
    </submittedName>
</protein>
<accession>A0A2C6KEU1</accession>
<dbReference type="AlphaFoldDB" id="A0A2C6KEU1"/>
<gene>
    <name evidence="1" type="ORF">CSUI_010132</name>
</gene>
<evidence type="ECO:0000313" key="2">
    <source>
        <dbReference type="Proteomes" id="UP000221165"/>
    </source>
</evidence>
<dbReference type="VEuPathDB" id="ToxoDB:CSUI_010132"/>
<organism evidence="1 2">
    <name type="scientific">Cystoisospora suis</name>
    <dbReference type="NCBI Taxonomy" id="483139"/>
    <lineage>
        <taxon>Eukaryota</taxon>
        <taxon>Sar</taxon>
        <taxon>Alveolata</taxon>
        <taxon>Apicomplexa</taxon>
        <taxon>Conoidasida</taxon>
        <taxon>Coccidia</taxon>
        <taxon>Eucoccidiorida</taxon>
        <taxon>Eimeriorina</taxon>
        <taxon>Sarcocystidae</taxon>
        <taxon>Cystoisospora</taxon>
    </lineage>
</organism>
<dbReference type="GeneID" id="94433448"/>
<dbReference type="EMBL" id="MIGC01006711">
    <property type="protein sequence ID" value="PHJ16057.1"/>
    <property type="molecule type" value="Genomic_DNA"/>
</dbReference>
<evidence type="ECO:0000313" key="1">
    <source>
        <dbReference type="EMBL" id="PHJ16057.1"/>
    </source>
</evidence>
<comment type="caution">
    <text evidence="1">The sequence shown here is derived from an EMBL/GenBank/DDBJ whole genome shotgun (WGS) entry which is preliminary data.</text>
</comment>
<reference evidence="1 2" key="1">
    <citation type="journal article" date="2017" name="Int. J. Parasitol.">
        <title>The genome of the protozoan parasite Cystoisospora suis and a reverse vaccinology approach to identify vaccine candidates.</title>
        <authorList>
            <person name="Palmieri N."/>
            <person name="Shrestha A."/>
            <person name="Ruttkowski B."/>
            <person name="Beck T."/>
            <person name="Vogl C."/>
            <person name="Tomley F."/>
            <person name="Blake D.P."/>
            <person name="Joachim A."/>
        </authorList>
    </citation>
    <scope>NUCLEOTIDE SEQUENCE [LARGE SCALE GENOMIC DNA]</scope>
    <source>
        <strain evidence="1 2">Wien I</strain>
    </source>
</reference>
<dbReference type="RefSeq" id="XP_067917789.1">
    <property type="nucleotide sequence ID" value="XM_068070237.1"/>
</dbReference>
<dbReference type="Proteomes" id="UP000221165">
    <property type="component" value="Unassembled WGS sequence"/>
</dbReference>
<proteinExistence type="predicted"/>